<dbReference type="Pfam" id="PF03070">
    <property type="entry name" value="TENA_THI-4"/>
    <property type="match status" value="1"/>
</dbReference>
<dbReference type="AlphaFoldDB" id="A0A3E1NL18"/>
<dbReference type="OrthoDB" id="34166at2"/>
<comment type="function">
    <text evidence="1">Catalyzes an amino-pyrimidine hydrolysis reaction at the C5' of the pyrimidine moiety of thiamine compounds, a reaction that is part of a thiamine salvage pathway.</text>
</comment>
<organism evidence="3 4">
    <name type="scientific">Deminuibacter soli</name>
    <dbReference type="NCBI Taxonomy" id="2291815"/>
    <lineage>
        <taxon>Bacteria</taxon>
        <taxon>Pseudomonadati</taxon>
        <taxon>Bacteroidota</taxon>
        <taxon>Chitinophagia</taxon>
        <taxon>Chitinophagales</taxon>
        <taxon>Chitinophagaceae</taxon>
        <taxon>Deminuibacter</taxon>
    </lineage>
</organism>
<evidence type="ECO:0000313" key="4">
    <source>
        <dbReference type="Proteomes" id="UP000261284"/>
    </source>
</evidence>
<dbReference type="EMBL" id="QTJU01000002">
    <property type="protein sequence ID" value="RFM28630.1"/>
    <property type="molecule type" value="Genomic_DNA"/>
</dbReference>
<dbReference type="GO" id="GO:0005829">
    <property type="term" value="C:cytosol"/>
    <property type="evidence" value="ECO:0007669"/>
    <property type="project" value="TreeGrafter"/>
</dbReference>
<dbReference type="InterPro" id="IPR050967">
    <property type="entry name" value="Thiamine_Salvage_TenA"/>
</dbReference>
<comment type="catalytic activity">
    <reaction evidence="1">
        <text>4-amino-5-aminomethyl-2-methylpyrimidine + H2O = 4-amino-5-hydroxymethyl-2-methylpyrimidine + NH4(+)</text>
        <dbReference type="Rhea" id="RHEA:31799"/>
        <dbReference type="ChEBI" id="CHEBI:15377"/>
        <dbReference type="ChEBI" id="CHEBI:16892"/>
        <dbReference type="ChEBI" id="CHEBI:28938"/>
        <dbReference type="ChEBI" id="CHEBI:63416"/>
        <dbReference type="EC" id="3.5.99.2"/>
    </reaction>
</comment>
<keyword evidence="4" id="KW-1185">Reference proteome</keyword>
<dbReference type="EC" id="3.5.99.2" evidence="1"/>
<evidence type="ECO:0000256" key="1">
    <source>
        <dbReference type="RuleBase" id="RU363093"/>
    </source>
</evidence>
<dbReference type="UniPathway" id="UPA00060"/>
<comment type="caution">
    <text evidence="3">The sequence shown here is derived from an EMBL/GenBank/DDBJ whole genome shotgun (WGS) entry which is preliminary data.</text>
</comment>
<sequence length="216" mass="24389">MKWSEQAWQAIESIYSKIIVHPFNQALCNGSLTEEKFSFYIAQDAVYLASFSRVLAMIAAKAHQSKQLLSFAQFASTAVVVEQSLHGNYFEKLQITAAQAAPACFQYTNYLQATVAFEPVETAMAAVLPCFWIYREVGLHIYRQQNGINNPYKNWIDTYAGEAFDAAVTEAIAICDAVAATLTPQQQAHMQQAFVTASRMEWLFWNSAWQMEQWAV</sequence>
<dbReference type="PANTHER" id="PTHR43198">
    <property type="entry name" value="BIFUNCTIONAL TH2 PROTEIN"/>
    <property type="match status" value="1"/>
</dbReference>
<reference evidence="3 4" key="1">
    <citation type="submission" date="2018-08" db="EMBL/GenBank/DDBJ databases">
        <title>Chitinophagaceae sp. K23C18032701, a novel bacterium isolated from forest soil.</title>
        <authorList>
            <person name="Wang C."/>
        </authorList>
    </citation>
    <scope>NUCLEOTIDE SEQUENCE [LARGE SCALE GENOMIC DNA]</scope>
    <source>
        <strain evidence="3 4">K23C18032701</strain>
    </source>
</reference>
<gene>
    <name evidence="3" type="primary">tenA</name>
    <name evidence="3" type="ORF">DXN05_07500</name>
</gene>
<dbReference type="Proteomes" id="UP000261284">
    <property type="component" value="Unassembled WGS sequence"/>
</dbReference>
<dbReference type="InterPro" id="IPR004305">
    <property type="entry name" value="Thiaminase-2/PQQC"/>
</dbReference>
<feature type="domain" description="Thiaminase-2/PQQC" evidence="2">
    <location>
        <begin position="8"/>
        <end position="210"/>
    </location>
</feature>
<name>A0A3E1NL18_9BACT</name>
<keyword evidence="1" id="KW-0784">Thiamine biosynthesis</keyword>
<dbReference type="SUPFAM" id="SSF48613">
    <property type="entry name" value="Heme oxygenase-like"/>
    <property type="match status" value="1"/>
</dbReference>
<dbReference type="GO" id="GO:0009228">
    <property type="term" value="P:thiamine biosynthetic process"/>
    <property type="evidence" value="ECO:0007669"/>
    <property type="project" value="UniProtKB-KW"/>
</dbReference>
<dbReference type="CDD" id="cd19365">
    <property type="entry name" value="TenA_C-like"/>
    <property type="match status" value="1"/>
</dbReference>
<comment type="pathway">
    <text evidence="1">Cofactor biosynthesis; thiamine diphosphate biosynthesis.</text>
</comment>
<proteinExistence type="inferred from homology"/>
<dbReference type="PANTHER" id="PTHR43198:SF2">
    <property type="entry name" value="SI:CH1073-67J19.1-RELATED"/>
    <property type="match status" value="1"/>
</dbReference>
<accession>A0A3E1NL18</accession>
<evidence type="ECO:0000313" key="3">
    <source>
        <dbReference type="EMBL" id="RFM28630.1"/>
    </source>
</evidence>
<comment type="similarity">
    <text evidence="1">Belongs to the TenA family.</text>
</comment>
<dbReference type="GO" id="GO:0050334">
    <property type="term" value="F:thiaminase activity"/>
    <property type="evidence" value="ECO:0007669"/>
    <property type="project" value="UniProtKB-EC"/>
</dbReference>
<dbReference type="RefSeq" id="WP_116846620.1">
    <property type="nucleotide sequence ID" value="NZ_QTJU01000002.1"/>
</dbReference>
<evidence type="ECO:0000259" key="2">
    <source>
        <dbReference type="Pfam" id="PF03070"/>
    </source>
</evidence>
<dbReference type="GO" id="GO:0009229">
    <property type="term" value="P:thiamine diphosphate biosynthetic process"/>
    <property type="evidence" value="ECO:0007669"/>
    <property type="project" value="UniProtKB-UniPathway"/>
</dbReference>
<protein>
    <recommendedName>
        <fullName evidence="1">Aminopyrimidine aminohydrolase</fullName>
        <ecNumber evidence="1">3.5.99.2</ecNumber>
    </recommendedName>
</protein>
<dbReference type="InterPro" id="IPR027574">
    <property type="entry name" value="Thiaminase_II"/>
</dbReference>
<dbReference type="InterPro" id="IPR016084">
    <property type="entry name" value="Haem_Oase-like_multi-hlx"/>
</dbReference>
<keyword evidence="1" id="KW-0378">Hydrolase</keyword>
<dbReference type="Gene3D" id="1.20.910.10">
    <property type="entry name" value="Heme oxygenase-like"/>
    <property type="match status" value="1"/>
</dbReference>
<dbReference type="NCBIfam" id="TIGR04306">
    <property type="entry name" value="salvage_TenA"/>
    <property type="match status" value="1"/>
</dbReference>
<comment type="catalytic activity">
    <reaction evidence="1">
        <text>thiamine + H2O = 5-(2-hydroxyethyl)-4-methylthiazole + 4-amino-5-hydroxymethyl-2-methylpyrimidine + H(+)</text>
        <dbReference type="Rhea" id="RHEA:17509"/>
        <dbReference type="ChEBI" id="CHEBI:15377"/>
        <dbReference type="ChEBI" id="CHEBI:15378"/>
        <dbReference type="ChEBI" id="CHEBI:16892"/>
        <dbReference type="ChEBI" id="CHEBI:17957"/>
        <dbReference type="ChEBI" id="CHEBI:18385"/>
        <dbReference type="EC" id="3.5.99.2"/>
    </reaction>
</comment>